<keyword evidence="8" id="KW-0325">Glycoprotein</keyword>
<reference evidence="10" key="3">
    <citation type="submission" date="2025-08" db="UniProtKB">
        <authorList>
            <consortium name="Ensembl"/>
        </authorList>
    </citation>
    <scope>IDENTIFICATION</scope>
    <source>
        <strain evidence="10">17573</strain>
    </source>
</reference>
<dbReference type="PANTHER" id="PTHR28652">
    <property type="entry name" value="TRANSMEMBRANE PROTEIN 59-LIKE PROTEIN"/>
    <property type="match status" value="1"/>
</dbReference>
<evidence type="ECO:0000256" key="6">
    <source>
        <dbReference type="ARBA" id="ARBA00023034"/>
    </source>
</evidence>
<dbReference type="InParanoid" id="A0A5F7ZWL9"/>
<evidence type="ECO:0000256" key="7">
    <source>
        <dbReference type="ARBA" id="ARBA00023136"/>
    </source>
</evidence>
<dbReference type="Proteomes" id="UP000006718">
    <property type="component" value="Chromosome 19"/>
</dbReference>
<dbReference type="Pfam" id="PF12280">
    <property type="entry name" value="BSMAP"/>
    <property type="match status" value="1"/>
</dbReference>
<keyword evidence="7" id="KW-0472">Membrane</keyword>
<keyword evidence="4 9" id="KW-0732">Signal</keyword>
<evidence type="ECO:0000313" key="11">
    <source>
        <dbReference type="Proteomes" id="UP000006718"/>
    </source>
</evidence>
<dbReference type="GeneTree" id="ENSGT00390000008279"/>
<dbReference type="InterPro" id="IPR022065">
    <property type="entry name" value="Uncharacterised_TMEM59"/>
</dbReference>
<accession>A0A5F7ZWL9</accession>
<dbReference type="VGNC" id="VGNC:78919">
    <property type="gene designation" value="TMEM59L"/>
</dbReference>
<dbReference type="Ensembl" id="ENSMMUT00000097333.1">
    <property type="protein sequence ID" value="ENSMMUP00000069035.1"/>
    <property type="gene ID" value="ENSMMUG00000009988.4"/>
</dbReference>
<evidence type="ECO:0000313" key="12">
    <source>
        <dbReference type="VGNC" id="VGNC:78919"/>
    </source>
</evidence>
<evidence type="ECO:0000256" key="9">
    <source>
        <dbReference type="SAM" id="SignalP"/>
    </source>
</evidence>
<dbReference type="ExpressionAtlas" id="A0A5F7ZWL9">
    <property type="expression patterns" value="baseline"/>
</dbReference>
<evidence type="ECO:0000256" key="3">
    <source>
        <dbReference type="ARBA" id="ARBA00022692"/>
    </source>
</evidence>
<feature type="chain" id="PRO_5023805230" evidence="9">
    <location>
        <begin position="25"/>
        <end position="657"/>
    </location>
</feature>
<evidence type="ECO:0000256" key="4">
    <source>
        <dbReference type="ARBA" id="ARBA00022729"/>
    </source>
</evidence>
<dbReference type="VEuPathDB" id="HostDB:ENSMMUG00000009988"/>
<evidence type="ECO:0000313" key="10">
    <source>
        <dbReference type="Ensembl" id="ENSMMUP00000069035.1"/>
    </source>
</evidence>
<evidence type="ECO:0000256" key="8">
    <source>
        <dbReference type="ARBA" id="ARBA00023180"/>
    </source>
</evidence>
<comment type="subcellular location">
    <subcellularLocation>
        <location evidence="1">Golgi apparatus membrane</location>
        <topology evidence="1">Single-pass type I membrane protein</topology>
    </subcellularLocation>
</comment>
<dbReference type="PANTHER" id="PTHR28652:SF1">
    <property type="entry name" value="TRANSMEMBRANE PROTEIN 59-LIKE"/>
    <property type="match status" value="1"/>
</dbReference>
<dbReference type="STRING" id="9544.ENSMMUP00000069035"/>
<reference evidence="11" key="1">
    <citation type="journal article" date="2007" name="Science">
        <title>Evolutionary and biomedical insights from the rhesus macaque genome.</title>
        <authorList>
            <person name="Gibbs R.A."/>
            <person name="Rogers J."/>
            <person name="Katze M.G."/>
            <person name="Bumgarner R."/>
            <person name="Weinstock G.M."/>
            <person name="Mardis E.R."/>
            <person name="Remington K.A."/>
            <person name="Strausberg R.L."/>
            <person name="Venter J.C."/>
            <person name="Wilson R.K."/>
            <person name="Batzer M.A."/>
            <person name="Bustamante C.D."/>
            <person name="Eichler E.E."/>
            <person name="Hahn M.W."/>
            <person name="Hardison R.C."/>
            <person name="Makova K.D."/>
            <person name="Miller W."/>
            <person name="Milosavljevic A."/>
            <person name="Palermo R.E."/>
            <person name="Siepel A."/>
            <person name="Sikela J.M."/>
            <person name="Attaway T."/>
            <person name="Bell S."/>
            <person name="Bernard K.E."/>
            <person name="Buhay C.J."/>
            <person name="Chandrabose M.N."/>
            <person name="Dao M."/>
            <person name="Davis C."/>
            <person name="Delehaunty K.D."/>
            <person name="Ding Y."/>
            <person name="Dinh H.H."/>
            <person name="Dugan-Rocha S."/>
            <person name="Fulton L.A."/>
            <person name="Gabisi R.A."/>
            <person name="Garner T.T."/>
            <person name="Godfrey J."/>
            <person name="Hawes A.C."/>
            <person name="Hernandez J."/>
            <person name="Hines S."/>
            <person name="Holder M."/>
            <person name="Hume J."/>
            <person name="Jhangiani S.N."/>
            <person name="Joshi V."/>
            <person name="Khan Z.M."/>
            <person name="Kirkness E.F."/>
            <person name="Cree A."/>
            <person name="Fowler R.G."/>
            <person name="Lee S."/>
            <person name="Lewis L.R."/>
            <person name="Li Z."/>
            <person name="Liu Y.-S."/>
            <person name="Moore S.M."/>
            <person name="Muzny D."/>
            <person name="Nazareth L.V."/>
            <person name="Ngo D.N."/>
            <person name="Okwuonu G.O."/>
            <person name="Pai G."/>
            <person name="Parker D."/>
            <person name="Paul H.A."/>
            <person name="Pfannkoch C."/>
            <person name="Pohl C.S."/>
            <person name="Rogers Y.-H.C."/>
            <person name="Ruiz S.J."/>
            <person name="Sabo A."/>
            <person name="Santibanez J."/>
            <person name="Schneider B.W."/>
            <person name="Smith S.M."/>
            <person name="Sodergren E."/>
            <person name="Svatek A.F."/>
            <person name="Utterback T.R."/>
            <person name="Vattathil S."/>
            <person name="Warren W."/>
            <person name="White C.S."/>
            <person name="Chinwalla A.T."/>
            <person name="Feng Y."/>
            <person name="Halpern A.L."/>
            <person name="Hillier L.W."/>
            <person name="Huang X."/>
            <person name="Minx P."/>
            <person name="Nelson J.O."/>
            <person name="Pepin K.H."/>
            <person name="Qin X."/>
            <person name="Sutton G.G."/>
            <person name="Venter E."/>
            <person name="Walenz B.P."/>
            <person name="Wallis J.W."/>
            <person name="Worley K.C."/>
            <person name="Yang S.-P."/>
            <person name="Jones S.M."/>
            <person name="Marra M.A."/>
            <person name="Rocchi M."/>
            <person name="Schein J.E."/>
            <person name="Baertsch R."/>
            <person name="Clarke L."/>
            <person name="Csuros M."/>
            <person name="Glasscock J."/>
            <person name="Harris R.A."/>
            <person name="Havlak P."/>
            <person name="Jackson A.R."/>
            <person name="Jiang H."/>
            <person name="Liu Y."/>
            <person name="Messina D.N."/>
            <person name="Shen Y."/>
            <person name="Song H.X.-Z."/>
            <person name="Wylie T."/>
            <person name="Zhang L."/>
            <person name="Birney E."/>
            <person name="Han K."/>
            <person name="Konkel M.K."/>
            <person name="Lee J."/>
            <person name="Smit A.F.A."/>
            <person name="Ullmer B."/>
            <person name="Wang H."/>
            <person name="Xing J."/>
            <person name="Burhans R."/>
            <person name="Cheng Z."/>
            <person name="Karro J.E."/>
            <person name="Ma J."/>
            <person name="Raney B."/>
            <person name="She X."/>
            <person name="Cox M.J."/>
            <person name="Demuth J.P."/>
            <person name="Dumas L.J."/>
            <person name="Han S.-G."/>
            <person name="Hopkins J."/>
            <person name="Karimpour-Fard A."/>
            <person name="Kim Y.H."/>
            <person name="Pollack J.R."/>
            <person name="Vinar T."/>
            <person name="Addo-Quaye C."/>
            <person name="Degenhardt J."/>
            <person name="Denby A."/>
            <person name="Hubisz M.J."/>
            <person name="Indap A."/>
            <person name="Kosiol C."/>
            <person name="Lahn B.T."/>
            <person name="Lawson H.A."/>
            <person name="Marklein A."/>
            <person name="Nielsen R."/>
            <person name="Vallender E.J."/>
            <person name="Clark A.G."/>
            <person name="Ferguson B."/>
            <person name="Hernandez R.D."/>
            <person name="Hirani K."/>
            <person name="Kehrer-Sawatzki H."/>
            <person name="Kolb J."/>
            <person name="Patil S."/>
            <person name="Pu L.-L."/>
            <person name="Ren Y."/>
            <person name="Smith D.G."/>
            <person name="Wheeler D.A."/>
            <person name="Schenck I."/>
            <person name="Ball E.V."/>
            <person name="Chen R."/>
            <person name="Cooper D.N."/>
            <person name="Giardine B."/>
            <person name="Hsu F."/>
            <person name="Kent W.J."/>
            <person name="Lesk A."/>
            <person name="Nelson D.L."/>
            <person name="O'brien W.E."/>
            <person name="Pruefer K."/>
            <person name="Stenson P.D."/>
            <person name="Wallace J.C."/>
            <person name="Ke H."/>
            <person name="Liu X.-M."/>
            <person name="Wang P."/>
            <person name="Xiang A.P."/>
            <person name="Yang F."/>
            <person name="Barber G.P."/>
            <person name="Haussler D."/>
            <person name="Karolchik D."/>
            <person name="Kern A.D."/>
            <person name="Kuhn R.M."/>
            <person name="Smith K.E."/>
            <person name="Zwieg A.S."/>
        </authorList>
    </citation>
    <scope>NUCLEOTIDE SEQUENCE [LARGE SCALE GENOMIC DNA]</scope>
    <source>
        <strain evidence="11">17573</strain>
    </source>
</reference>
<protein>
    <submittedName>
        <fullName evidence="10">Transmembrane protein 59 like</fullName>
    </submittedName>
</protein>
<evidence type="ECO:0000256" key="5">
    <source>
        <dbReference type="ARBA" id="ARBA00022989"/>
    </source>
</evidence>
<dbReference type="PRINTS" id="PR02045">
    <property type="entry name" value="F138DOMAIN"/>
</dbReference>
<keyword evidence="11" id="KW-1185">Reference proteome</keyword>
<comment type="similarity">
    <text evidence="2">Belongs to the TMEM59 family.</text>
</comment>
<feature type="signal peptide" evidence="9">
    <location>
        <begin position="1"/>
        <end position="24"/>
    </location>
</feature>
<evidence type="ECO:0000256" key="1">
    <source>
        <dbReference type="ARBA" id="ARBA00004614"/>
    </source>
</evidence>
<reference evidence="10" key="2">
    <citation type="submission" date="2019-01" db="EMBL/GenBank/DDBJ databases">
        <authorList>
            <person name="Graves T."/>
            <person name="Eichler E.E."/>
            <person name="Wilson R.K."/>
        </authorList>
    </citation>
    <scope>NUCLEOTIDE SEQUENCE [LARGE SCALE GENOMIC DNA]</scope>
    <source>
        <strain evidence="10">17573</strain>
    </source>
</reference>
<dbReference type="Bgee" id="ENSMMUG00000009988">
    <property type="expression patterns" value="Expressed in cerebellar cortex and 20 other cell types or tissues"/>
</dbReference>
<dbReference type="AlphaFoldDB" id="A0A5F7ZWL9"/>
<name>A0A5F7ZWL9_MACMU</name>
<sequence>MAAVALMPLPLLLLLLLASPPAASAPSARDPFAPQLGDTQNCQLRCRDRDLGPRPSQAGLEGASESPYDRAVLISACERGCRLFSICRFVARSSKPNATQTECEAACVEAYVKEAEQQACSHGCWSQPAEPEPEQKRTVLEAPSGALSLLDLFSTLCNDLVNSAQGFVSSTWTYYLQTDNGKVVVFQTQPVVESLGFQGGRLQRVEVTWRGSHPEALEVHVDPVGPLDKVRKAKIRVKTSSKAKVESEEPQDNDFLSCMSRRSGLPRWILACCLFLSVLVMLWLSCSTLVTAPGQHLKFQVGGICEWHWAEGGDGGRESCLLALALATCSHRHQDLRLFFSFFHIYMYILRQSLALSPRLECNGTISAHCNPHLPGSSNSAASASPVAGITGVGHHAQLIFVFLVEMGFRHVGQAGLGLLTSGDPSASASQSAGITDVSHHAQPTYIYIHIHIYTHTHIHIHIYTHTHIYIYIYIYTHTHIYIFKTGSHSFTQDRVQWCNHSSLQPRPPWLKRFSCLSLLSSWDHRHLPPYPTNFCIFCRDRDCVAQAGLELLGSSDPLALPFQSARMTGMSQLTQPGPQTCCMTWSQFLHCPLNWRKNIHSSSLFFFFFLRWSLSLVTRLECGGTISAYCNLCLLGSSNSPVSASRGLEAQATMPG</sequence>
<keyword evidence="3" id="KW-0812">Transmembrane</keyword>
<keyword evidence="6" id="KW-0333">Golgi apparatus</keyword>
<evidence type="ECO:0000256" key="2">
    <source>
        <dbReference type="ARBA" id="ARBA00009643"/>
    </source>
</evidence>
<reference evidence="10" key="4">
    <citation type="submission" date="2025-09" db="UniProtKB">
        <authorList>
            <consortium name="Ensembl"/>
        </authorList>
    </citation>
    <scope>IDENTIFICATION</scope>
    <source>
        <strain evidence="10">17573</strain>
    </source>
</reference>
<dbReference type="GO" id="GO:0000139">
    <property type="term" value="C:Golgi membrane"/>
    <property type="evidence" value="ECO:0007669"/>
    <property type="project" value="UniProtKB-SubCell"/>
</dbReference>
<organism evidence="10 11">
    <name type="scientific">Macaca mulatta</name>
    <name type="common">Rhesus macaque</name>
    <dbReference type="NCBI Taxonomy" id="9544"/>
    <lineage>
        <taxon>Eukaryota</taxon>
        <taxon>Metazoa</taxon>
        <taxon>Chordata</taxon>
        <taxon>Craniata</taxon>
        <taxon>Vertebrata</taxon>
        <taxon>Euteleostomi</taxon>
        <taxon>Mammalia</taxon>
        <taxon>Eutheria</taxon>
        <taxon>Euarchontoglires</taxon>
        <taxon>Primates</taxon>
        <taxon>Haplorrhini</taxon>
        <taxon>Catarrhini</taxon>
        <taxon>Cercopithecidae</taxon>
        <taxon>Cercopithecinae</taxon>
        <taxon>Macaca</taxon>
    </lineage>
</organism>
<keyword evidence="5" id="KW-1133">Transmembrane helix</keyword>
<proteinExistence type="inferred from homology"/>
<gene>
    <name evidence="10 12" type="primary">TMEM59L</name>
</gene>